<dbReference type="RefSeq" id="WP_377102699.1">
    <property type="nucleotide sequence ID" value="NZ_JBHTHU010000022.1"/>
</dbReference>
<accession>A0ABW2Z0Q8</accession>
<evidence type="ECO:0000313" key="1">
    <source>
        <dbReference type="EMBL" id="MFD0752321.1"/>
    </source>
</evidence>
<keyword evidence="2" id="KW-1185">Reference proteome</keyword>
<comment type="caution">
    <text evidence="1">The sequence shown here is derived from an EMBL/GenBank/DDBJ whole genome shotgun (WGS) entry which is preliminary data.</text>
</comment>
<sequence>MKKAFILVITLALFAAGCKKNDTAASVESSWTLGSTTYKAVASNKGTTSGGTATTLLSIWDAVPVGASPTVNSINFTFQTAPTTSGSYELVGLGTALNANNFQLSAGGPGGTYAYNSVGVKAQVTVTNGKVKVVVPEVSMMSTTGQPAVKLTANVQEMN</sequence>
<evidence type="ECO:0000313" key="2">
    <source>
        <dbReference type="Proteomes" id="UP001596958"/>
    </source>
</evidence>
<organism evidence="1 2">
    <name type="scientific">Mucilaginibacter calamicampi</name>
    <dbReference type="NCBI Taxonomy" id="1302352"/>
    <lineage>
        <taxon>Bacteria</taxon>
        <taxon>Pseudomonadati</taxon>
        <taxon>Bacteroidota</taxon>
        <taxon>Sphingobacteriia</taxon>
        <taxon>Sphingobacteriales</taxon>
        <taxon>Sphingobacteriaceae</taxon>
        <taxon>Mucilaginibacter</taxon>
    </lineage>
</organism>
<dbReference type="EMBL" id="JBHTHU010000022">
    <property type="protein sequence ID" value="MFD0752321.1"/>
    <property type="molecule type" value="Genomic_DNA"/>
</dbReference>
<dbReference type="Proteomes" id="UP001596958">
    <property type="component" value="Unassembled WGS sequence"/>
</dbReference>
<dbReference type="PROSITE" id="PS51257">
    <property type="entry name" value="PROKAR_LIPOPROTEIN"/>
    <property type="match status" value="1"/>
</dbReference>
<proteinExistence type="predicted"/>
<name>A0ABW2Z0Q8_9SPHI</name>
<gene>
    <name evidence="1" type="ORF">ACFQZS_19355</name>
</gene>
<protein>
    <recommendedName>
        <fullName evidence="3">Lipocalin-like domain-containing protein</fullName>
    </recommendedName>
</protein>
<evidence type="ECO:0008006" key="3">
    <source>
        <dbReference type="Google" id="ProtNLM"/>
    </source>
</evidence>
<reference evidence="2" key="1">
    <citation type="journal article" date="2019" name="Int. J. Syst. Evol. Microbiol.">
        <title>The Global Catalogue of Microorganisms (GCM) 10K type strain sequencing project: providing services to taxonomists for standard genome sequencing and annotation.</title>
        <authorList>
            <consortium name="The Broad Institute Genomics Platform"/>
            <consortium name="The Broad Institute Genome Sequencing Center for Infectious Disease"/>
            <person name="Wu L."/>
            <person name="Ma J."/>
        </authorList>
    </citation>
    <scope>NUCLEOTIDE SEQUENCE [LARGE SCALE GENOMIC DNA]</scope>
    <source>
        <strain evidence="2">CCUG 63418</strain>
    </source>
</reference>